<dbReference type="InterPro" id="IPR050300">
    <property type="entry name" value="GDXG_lipolytic_enzyme"/>
</dbReference>
<sequence>MRGREDGAGRAEGAVLPLPQAPEAIELRHLRAFAAVAEELSFSRAAARLYLSQPALSRQIRALERLVGCELLRRTTHRVGLTAAGEALLERTRRILLEVDDAVAVTRAAGGEAAGRIERLMRPLTAIATTACLPELREANEVLLAEFPVPAETDIRPVNANGVPSFVLNSGPERPATLLYLHGGGYTMGSAYGYRSLAGALCAAAGTAALLPEYRLAPENPYPAAVEDAVRAYRWMLERAPGADSLAVAGDSSGGGLVLCLLAALKREGLPLPGRAVLLCPWLDLSCRHLANSAPQAMLTVVRAAARDYLAGHPAGDPLLDPLSADLAGYPPVLVQAADADALVHEARLFVERARERGVEAVLDLYPVEEHVFHMFWSFLPEAADALANAAAFLRSPAPGAWSAR</sequence>
<dbReference type="InterPro" id="IPR000847">
    <property type="entry name" value="LysR_HTH_N"/>
</dbReference>
<dbReference type="Pfam" id="PF00126">
    <property type="entry name" value="HTH_1"/>
    <property type="match status" value="1"/>
</dbReference>
<dbReference type="InterPro" id="IPR033140">
    <property type="entry name" value="Lipase_GDXG_put_SER_AS"/>
</dbReference>
<feature type="active site" evidence="3">
    <location>
        <position position="252"/>
    </location>
</feature>
<dbReference type="InterPro" id="IPR002168">
    <property type="entry name" value="Lipase_GDXG_HIS_AS"/>
</dbReference>
<organism evidence="5 6">
    <name type="scientific">Streptomyces boetiae</name>
    <dbReference type="NCBI Taxonomy" id="3075541"/>
    <lineage>
        <taxon>Bacteria</taxon>
        <taxon>Bacillati</taxon>
        <taxon>Actinomycetota</taxon>
        <taxon>Actinomycetes</taxon>
        <taxon>Kitasatosporales</taxon>
        <taxon>Streptomycetaceae</taxon>
        <taxon>Streptomyces</taxon>
    </lineage>
</organism>
<feature type="domain" description="HTH lysR-type" evidence="4">
    <location>
        <begin position="25"/>
        <end position="82"/>
    </location>
</feature>
<keyword evidence="2 5" id="KW-0378">Hydrolase</keyword>
<keyword evidence="6" id="KW-1185">Reference proteome</keyword>
<dbReference type="SUPFAM" id="SSF53474">
    <property type="entry name" value="alpha/beta-Hydrolases"/>
    <property type="match status" value="1"/>
</dbReference>
<dbReference type="RefSeq" id="WP_311629138.1">
    <property type="nucleotide sequence ID" value="NZ_JAVREN010000004.1"/>
</dbReference>
<dbReference type="Gene3D" id="1.10.10.10">
    <property type="entry name" value="Winged helix-like DNA-binding domain superfamily/Winged helix DNA-binding domain"/>
    <property type="match status" value="1"/>
</dbReference>
<proteinExistence type="inferred from homology"/>
<protein>
    <submittedName>
        <fullName evidence="5">Alpha/beta hydrolase fold domain-containing protein</fullName>
    </submittedName>
</protein>
<dbReference type="PROSITE" id="PS01173">
    <property type="entry name" value="LIPASE_GDXG_HIS"/>
    <property type="match status" value="1"/>
</dbReference>
<reference evidence="6" key="1">
    <citation type="submission" date="2023-07" db="EMBL/GenBank/DDBJ databases">
        <title>30 novel species of actinomycetes from the DSMZ collection.</title>
        <authorList>
            <person name="Nouioui I."/>
        </authorList>
    </citation>
    <scope>NUCLEOTIDE SEQUENCE [LARGE SCALE GENOMIC DNA]</scope>
    <source>
        <strain evidence="6">DSM 44917</strain>
    </source>
</reference>
<dbReference type="Pfam" id="PF07859">
    <property type="entry name" value="Abhydrolase_3"/>
    <property type="match status" value="1"/>
</dbReference>
<dbReference type="PRINTS" id="PR00039">
    <property type="entry name" value="HTHLYSR"/>
</dbReference>
<comment type="similarity">
    <text evidence="1">Belongs to the 'GDXG' lipolytic enzyme family.</text>
</comment>
<evidence type="ECO:0000313" key="5">
    <source>
        <dbReference type="EMBL" id="MDT0306219.1"/>
    </source>
</evidence>
<dbReference type="EMBL" id="JAVREN010000004">
    <property type="protein sequence ID" value="MDT0306219.1"/>
    <property type="molecule type" value="Genomic_DNA"/>
</dbReference>
<evidence type="ECO:0000259" key="4">
    <source>
        <dbReference type="PROSITE" id="PS50931"/>
    </source>
</evidence>
<dbReference type="InterPro" id="IPR013094">
    <property type="entry name" value="AB_hydrolase_3"/>
</dbReference>
<dbReference type="PROSITE" id="PS50931">
    <property type="entry name" value="HTH_LYSR"/>
    <property type="match status" value="1"/>
</dbReference>
<dbReference type="InterPro" id="IPR036388">
    <property type="entry name" value="WH-like_DNA-bd_sf"/>
</dbReference>
<evidence type="ECO:0000256" key="3">
    <source>
        <dbReference type="PROSITE-ProRule" id="PRU10038"/>
    </source>
</evidence>
<dbReference type="Gene3D" id="3.40.50.1820">
    <property type="entry name" value="alpha/beta hydrolase"/>
    <property type="match status" value="1"/>
</dbReference>
<dbReference type="GO" id="GO:0016787">
    <property type="term" value="F:hydrolase activity"/>
    <property type="evidence" value="ECO:0007669"/>
    <property type="project" value="UniProtKB-KW"/>
</dbReference>
<evidence type="ECO:0000256" key="1">
    <source>
        <dbReference type="ARBA" id="ARBA00010515"/>
    </source>
</evidence>
<dbReference type="InterPro" id="IPR036390">
    <property type="entry name" value="WH_DNA-bd_sf"/>
</dbReference>
<accession>A0ABU2L3S9</accession>
<dbReference type="PANTHER" id="PTHR48081">
    <property type="entry name" value="AB HYDROLASE SUPERFAMILY PROTEIN C4A8.06C"/>
    <property type="match status" value="1"/>
</dbReference>
<dbReference type="PANTHER" id="PTHR48081:SF30">
    <property type="entry name" value="ACETYL-HYDROLASE LIPR-RELATED"/>
    <property type="match status" value="1"/>
</dbReference>
<evidence type="ECO:0000313" key="6">
    <source>
        <dbReference type="Proteomes" id="UP001183388"/>
    </source>
</evidence>
<gene>
    <name evidence="5" type="ORF">RM780_04485</name>
</gene>
<dbReference type="PROSITE" id="PS01174">
    <property type="entry name" value="LIPASE_GDXG_SER"/>
    <property type="match status" value="1"/>
</dbReference>
<evidence type="ECO:0000256" key="2">
    <source>
        <dbReference type="ARBA" id="ARBA00022801"/>
    </source>
</evidence>
<name>A0ABU2L3S9_9ACTN</name>
<dbReference type="SUPFAM" id="SSF46785">
    <property type="entry name" value="Winged helix' DNA-binding domain"/>
    <property type="match status" value="1"/>
</dbReference>
<comment type="caution">
    <text evidence="5">The sequence shown here is derived from an EMBL/GenBank/DDBJ whole genome shotgun (WGS) entry which is preliminary data.</text>
</comment>
<dbReference type="Proteomes" id="UP001183388">
    <property type="component" value="Unassembled WGS sequence"/>
</dbReference>
<dbReference type="InterPro" id="IPR029058">
    <property type="entry name" value="AB_hydrolase_fold"/>
</dbReference>